<gene>
    <name evidence="1" type="ORF">RMSM_06436</name>
</gene>
<proteinExistence type="predicted"/>
<dbReference type="PANTHER" id="PTHR30600:SF4">
    <property type="entry name" value="CYTOCHROME C DOMAIN-CONTAINING PROTEIN"/>
    <property type="match status" value="1"/>
</dbReference>
<dbReference type="PANTHER" id="PTHR30600">
    <property type="entry name" value="CYTOCHROME C PEROXIDASE-RELATED"/>
    <property type="match status" value="1"/>
</dbReference>
<comment type="caution">
    <text evidence="1">The sequence shown here is derived from an EMBL/GenBank/DDBJ whole genome shotgun (WGS) entry which is preliminary data.</text>
</comment>
<reference evidence="1 2" key="1">
    <citation type="journal article" date="2013" name="Mar. Genomics">
        <title>Expression of sulfatases in Rhodopirellula baltica and the diversity of sulfatases in the genus Rhodopirellula.</title>
        <authorList>
            <person name="Wegner C.E."/>
            <person name="Richter-Heitmann T."/>
            <person name="Klindworth A."/>
            <person name="Klockow C."/>
            <person name="Richter M."/>
            <person name="Achstetter T."/>
            <person name="Glockner F.O."/>
            <person name="Harder J."/>
        </authorList>
    </citation>
    <scope>NUCLEOTIDE SEQUENCE [LARGE SCALE GENOMIC DNA]</scope>
    <source>
        <strain evidence="1 2">SM1</strain>
    </source>
</reference>
<sequence>MLLPCVAWGQESAIEARKQFTGRQLFEHQWQPDPASLGTVAPLKRVNGDGLGPLHNGTSCAECHTNGGGSGVQHNITLITVDPRSRVLTDKKHGGERLLEVFPALLGPRGKMVFSTVVHNRSTRPGYSLIRDNLASYVPGGIDNTWFYPEQRKSSVIAAQPVVAGRHENVDFYLSQLNSPALYGVAAIDSIRVERIIALAERQSKKTNGKITGRFVGKFGWRGQVATLSEFITQACVNELGLTLGDAPRARRSRRAEIDTFSSSDSVDREVAQSDRGMMGRMSSFVTVTQAGDPADWKYVNTGRDMTFDEVMKLTRFVSSLPRPSEKPQADHSFDQVREGERLFGSVGCIDCHVADVRPVSGIFSDLLLHDMGAGLQSPLSAPVGMSTKVHLIRPVTFNERGPMASTAQSAYGSGDFDVRMPKPYPLDEPEQPQFPRGTAPESEVVYWDTLQREWRTPPLWGVADSAPYLHDGRAETLEEAVLWHGGEAAESRNRYYDLSRADKDRMLAFLSSLRAPELTENETK</sequence>
<keyword evidence="2" id="KW-1185">Reference proteome</keyword>
<evidence type="ECO:0000313" key="1">
    <source>
        <dbReference type="EMBL" id="EMI16638.1"/>
    </source>
</evidence>
<dbReference type="PATRIC" id="fig|1265738.3.peg.6422"/>
<dbReference type="SUPFAM" id="SSF46626">
    <property type="entry name" value="Cytochrome c"/>
    <property type="match status" value="1"/>
</dbReference>
<dbReference type="GO" id="GO:0004130">
    <property type="term" value="F:cytochrome-c peroxidase activity"/>
    <property type="evidence" value="ECO:0007669"/>
    <property type="project" value="TreeGrafter"/>
</dbReference>
<dbReference type="Gene3D" id="1.10.760.10">
    <property type="entry name" value="Cytochrome c-like domain"/>
    <property type="match status" value="1"/>
</dbReference>
<accession>M5RAX0</accession>
<name>M5RAX0_9BACT</name>
<dbReference type="Pfam" id="PF06537">
    <property type="entry name" value="DHOR"/>
    <property type="match status" value="1"/>
</dbReference>
<organism evidence="1 2">
    <name type="scientific">Rhodopirellula maiorica SM1</name>
    <dbReference type="NCBI Taxonomy" id="1265738"/>
    <lineage>
        <taxon>Bacteria</taxon>
        <taxon>Pseudomonadati</taxon>
        <taxon>Planctomycetota</taxon>
        <taxon>Planctomycetia</taxon>
        <taxon>Pirellulales</taxon>
        <taxon>Pirellulaceae</taxon>
        <taxon>Novipirellula</taxon>
    </lineage>
</organism>
<evidence type="ECO:0000313" key="2">
    <source>
        <dbReference type="Proteomes" id="UP000011991"/>
    </source>
</evidence>
<dbReference type="GO" id="GO:0020037">
    <property type="term" value="F:heme binding"/>
    <property type="evidence" value="ECO:0007669"/>
    <property type="project" value="InterPro"/>
</dbReference>
<dbReference type="InterPro" id="IPR051395">
    <property type="entry name" value="Cytochrome_c_Peroxidase/MauG"/>
</dbReference>
<dbReference type="Proteomes" id="UP000011991">
    <property type="component" value="Unassembled WGS sequence"/>
</dbReference>
<dbReference type="EMBL" id="ANOG01000930">
    <property type="protein sequence ID" value="EMI16638.1"/>
    <property type="molecule type" value="Genomic_DNA"/>
</dbReference>
<dbReference type="GO" id="GO:0009055">
    <property type="term" value="F:electron transfer activity"/>
    <property type="evidence" value="ECO:0007669"/>
    <property type="project" value="InterPro"/>
</dbReference>
<dbReference type="AlphaFoldDB" id="M5RAX0"/>
<protein>
    <submittedName>
        <fullName evidence="1">Thiol oxidoreductase</fullName>
    </submittedName>
</protein>
<dbReference type="InterPro" id="IPR010538">
    <property type="entry name" value="DHOR"/>
</dbReference>
<dbReference type="InterPro" id="IPR036909">
    <property type="entry name" value="Cyt_c-like_dom_sf"/>
</dbReference>